<dbReference type="Gene3D" id="1.10.287.130">
    <property type="match status" value="1"/>
</dbReference>
<feature type="transmembrane region" description="Helical" evidence="11">
    <location>
        <begin position="133"/>
        <end position="155"/>
    </location>
</feature>
<proteinExistence type="predicted"/>
<evidence type="ECO:0000256" key="10">
    <source>
        <dbReference type="SAM" id="MobiDB-lite"/>
    </source>
</evidence>
<dbReference type="InterPro" id="IPR003594">
    <property type="entry name" value="HATPase_dom"/>
</dbReference>
<keyword evidence="8 11" id="KW-1133">Transmembrane helix</keyword>
<dbReference type="Proteomes" id="UP000029072">
    <property type="component" value="Unassembled WGS sequence"/>
</dbReference>
<gene>
    <name evidence="14" type="ORF">BCAL_0060</name>
</gene>
<dbReference type="Pfam" id="PF02518">
    <property type="entry name" value="HATPase_c"/>
    <property type="match status" value="1"/>
</dbReference>
<comment type="catalytic activity">
    <reaction evidence="1">
        <text>ATP + protein L-histidine = ADP + protein N-phospho-L-histidine.</text>
        <dbReference type="EC" id="2.7.13.3"/>
    </reaction>
</comment>
<dbReference type="InterPro" id="IPR005467">
    <property type="entry name" value="His_kinase_dom"/>
</dbReference>
<dbReference type="EC" id="2.7.13.3" evidence="3"/>
<evidence type="ECO:0000313" key="15">
    <source>
        <dbReference type="Proteomes" id="UP000029072"/>
    </source>
</evidence>
<sequence length="448" mass="47923">MNHPSSLTDPSSPSSPSDPSDPSRPSGKRRFHLRPRTFRGKLALAIGLLVAVFLGIALALQTMLFGRIYDRSSYRLYQVASGGTLPTPDGGELYVSSTGCYYTDYAVGCGPMTPGSIMEISDSDMRGPMMQGAMWFSLALFAGFAVLAMVAAWFISRRLAGRISSLGAQMRRLDPAATGERVSIAGSDEVASLAGDVNAMLTRIEQAAVTQRQFIANASHELRTPIAVIGTSLDAPLAQGRFAADVEPAVRRALEADRNAADLVEGLLALSRVQSMALHPGDERPPETSLGEVVEHALDASWDAIDERGLDVRCGIDPAPTVHADPTMLALLAGNLIRNAVVHNVDRGDIEVDVRRIDGGGVELSVTNSTEAEEAAESADGHDLDDLLIPFHRGRASRLENRPGNGLGLSIVREIADLYHAELRLARPTPGRFGVSVRFCNNHVRIGA</sequence>
<evidence type="ECO:0000256" key="6">
    <source>
        <dbReference type="ARBA" id="ARBA00022692"/>
    </source>
</evidence>
<dbReference type="GO" id="GO:0005886">
    <property type="term" value="C:plasma membrane"/>
    <property type="evidence" value="ECO:0007669"/>
    <property type="project" value="UniProtKB-SubCell"/>
</dbReference>
<accession>A0A087ACG7</accession>
<evidence type="ECO:0000256" key="1">
    <source>
        <dbReference type="ARBA" id="ARBA00000085"/>
    </source>
</evidence>
<evidence type="ECO:0000313" key="14">
    <source>
        <dbReference type="EMBL" id="KFI56467.1"/>
    </source>
</evidence>
<dbReference type="GO" id="GO:0000155">
    <property type="term" value="F:phosphorelay sensor kinase activity"/>
    <property type="evidence" value="ECO:0007669"/>
    <property type="project" value="InterPro"/>
</dbReference>
<keyword evidence="9" id="KW-0902">Two-component regulatory system</keyword>
<dbReference type="Pfam" id="PF00512">
    <property type="entry name" value="HisKA"/>
    <property type="match status" value="1"/>
</dbReference>
<dbReference type="CDD" id="cd00082">
    <property type="entry name" value="HisKA"/>
    <property type="match status" value="1"/>
</dbReference>
<reference evidence="14 15" key="1">
    <citation type="submission" date="2014-03" db="EMBL/GenBank/DDBJ databases">
        <title>Genomics of Bifidobacteria.</title>
        <authorList>
            <person name="Ventura M."/>
            <person name="Milani C."/>
            <person name="Lugli G.A."/>
        </authorList>
    </citation>
    <scope>NUCLEOTIDE SEQUENCE [LARGE SCALE GENOMIC DNA]</scope>
    <source>
        <strain evidence="14 15">DSM 23973</strain>
    </source>
</reference>
<keyword evidence="4" id="KW-0597">Phosphoprotein</keyword>
<evidence type="ECO:0000256" key="7">
    <source>
        <dbReference type="ARBA" id="ARBA00022777"/>
    </source>
</evidence>
<dbReference type="EMBL" id="JGYS01000001">
    <property type="protein sequence ID" value="KFI56467.1"/>
    <property type="molecule type" value="Genomic_DNA"/>
</dbReference>
<dbReference type="OrthoDB" id="9786919at2"/>
<dbReference type="SMART" id="SM00388">
    <property type="entry name" value="HisKA"/>
    <property type="match status" value="1"/>
</dbReference>
<comment type="caution">
    <text evidence="14">The sequence shown here is derived from an EMBL/GenBank/DDBJ whole genome shotgun (WGS) entry which is preliminary data.</text>
</comment>
<evidence type="ECO:0000256" key="11">
    <source>
        <dbReference type="SAM" id="Phobius"/>
    </source>
</evidence>
<dbReference type="InterPro" id="IPR050428">
    <property type="entry name" value="TCS_sensor_his_kinase"/>
</dbReference>
<dbReference type="PANTHER" id="PTHR45436:SF5">
    <property type="entry name" value="SENSOR HISTIDINE KINASE TRCS"/>
    <property type="match status" value="1"/>
</dbReference>
<evidence type="ECO:0000256" key="9">
    <source>
        <dbReference type="ARBA" id="ARBA00023012"/>
    </source>
</evidence>
<dbReference type="InterPro" id="IPR036890">
    <property type="entry name" value="HATPase_C_sf"/>
</dbReference>
<protein>
    <recommendedName>
        <fullName evidence="3">histidine kinase</fullName>
        <ecNumber evidence="3">2.7.13.3</ecNumber>
    </recommendedName>
</protein>
<dbReference type="Gene3D" id="3.30.565.10">
    <property type="entry name" value="Histidine kinase-like ATPase, C-terminal domain"/>
    <property type="match status" value="1"/>
</dbReference>
<dbReference type="PANTHER" id="PTHR45436">
    <property type="entry name" value="SENSOR HISTIDINE KINASE YKOH"/>
    <property type="match status" value="1"/>
</dbReference>
<evidence type="ECO:0000259" key="12">
    <source>
        <dbReference type="PROSITE" id="PS50109"/>
    </source>
</evidence>
<feature type="compositionally biased region" description="Low complexity" evidence="10">
    <location>
        <begin position="1"/>
        <end position="25"/>
    </location>
</feature>
<evidence type="ECO:0000256" key="3">
    <source>
        <dbReference type="ARBA" id="ARBA00012438"/>
    </source>
</evidence>
<dbReference type="SUPFAM" id="SSF47384">
    <property type="entry name" value="Homodimeric domain of signal transducing histidine kinase"/>
    <property type="match status" value="1"/>
</dbReference>
<dbReference type="SMART" id="SM00304">
    <property type="entry name" value="HAMP"/>
    <property type="match status" value="1"/>
</dbReference>
<organism evidence="14 15">
    <name type="scientific">Bifidobacterium callitrichos DSM 23973</name>
    <dbReference type="NCBI Taxonomy" id="1437609"/>
    <lineage>
        <taxon>Bacteria</taxon>
        <taxon>Bacillati</taxon>
        <taxon>Actinomycetota</taxon>
        <taxon>Actinomycetes</taxon>
        <taxon>Bifidobacteriales</taxon>
        <taxon>Bifidobacteriaceae</taxon>
        <taxon>Bifidobacterium</taxon>
    </lineage>
</organism>
<feature type="domain" description="HAMP" evidence="13">
    <location>
        <begin position="157"/>
        <end position="209"/>
    </location>
</feature>
<feature type="region of interest" description="Disordered" evidence="10">
    <location>
        <begin position="1"/>
        <end position="32"/>
    </location>
</feature>
<keyword evidence="5 14" id="KW-0808">Transferase</keyword>
<keyword evidence="6 11" id="KW-0812">Transmembrane</keyword>
<feature type="domain" description="Histidine kinase" evidence="12">
    <location>
        <begin position="217"/>
        <end position="439"/>
    </location>
</feature>
<dbReference type="AlphaFoldDB" id="A0A087ACG7"/>
<evidence type="ECO:0000256" key="2">
    <source>
        <dbReference type="ARBA" id="ARBA00004236"/>
    </source>
</evidence>
<dbReference type="SUPFAM" id="SSF55874">
    <property type="entry name" value="ATPase domain of HSP90 chaperone/DNA topoisomerase II/histidine kinase"/>
    <property type="match status" value="1"/>
</dbReference>
<feature type="transmembrane region" description="Helical" evidence="11">
    <location>
        <begin position="42"/>
        <end position="65"/>
    </location>
</feature>
<dbReference type="STRING" id="1437609.BCAL_0060"/>
<name>A0A087ACG7_9BIFI</name>
<dbReference type="RefSeq" id="WP_052119272.1">
    <property type="nucleotide sequence ID" value="NZ_JDUV01000022.1"/>
</dbReference>
<dbReference type="PROSITE" id="PS50109">
    <property type="entry name" value="HIS_KIN"/>
    <property type="match status" value="1"/>
</dbReference>
<evidence type="ECO:0000256" key="8">
    <source>
        <dbReference type="ARBA" id="ARBA00022989"/>
    </source>
</evidence>
<keyword evidence="7 14" id="KW-0418">Kinase</keyword>
<evidence type="ECO:0000259" key="13">
    <source>
        <dbReference type="PROSITE" id="PS50885"/>
    </source>
</evidence>
<dbReference type="SMART" id="SM00387">
    <property type="entry name" value="HATPase_c"/>
    <property type="match status" value="1"/>
</dbReference>
<dbReference type="PROSITE" id="PS50885">
    <property type="entry name" value="HAMP"/>
    <property type="match status" value="1"/>
</dbReference>
<dbReference type="eggNOG" id="COG0642">
    <property type="taxonomic scope" value="Bacteria"/>
</dbReference>
<dbReference type="InterPro" id="IPR036097">
    <property type="entry name" value="HisK_dim/P_sf"/>
</dbReference>
<comment type="subcellular location">
    <subcellularLocation>
        <location evidence="2">Cell membrane</location>
    </subcellularLocation>
</comment>
<dbReference type="Pfam" id="PF00672">
    <property type="entry name" value="HAMP"/>
    <property type="match status" value="1"/>
</dbReference>
<evidence type="ECO:0000256" key="5">
    <source>
        <dbReference type="ARBA" id="ARBA00022679"/>
    </source>
</evidence>
<dbReference type="Gene3D" id="6.10.340.10">
    <property type="match status" value="1"/>
</dbReference>
<dbReference type="InterPro" id="IPR003660">
    <property type="entry name" value="HAMP_dom"/>
</dbReference>
<dbReference type="InterPro" id="IPR003661">
    <property type="entry name" value="HisK_dim/P_dom"/>
</dbReference>
<keyword evidence="11" id="KW-0472">Membrane</keyword>
<evidence type="ECO:0000256" key="4">
    <source>
        <dbReference type="ARBA" id="ARBA00022553"/>
    </source>
</evidence>